<dbReference type="AlphaFoldDB" id="A0A0B8QTR2"/>
<organism evidence="1 2">
    <name type="scientific">Vibrio ishigakensis</name>
    <dbReference type="NCBI Taxonomy" id="1481914"/>
    <lineage>
        <taxon>Bacteria</taxon>
        <taxon>Pseudomonadati</taxon>
        <taxon>Pseudomonadota</taxon>
        <taxon>Gammaproteobacteria</taxon>
        <taxon>Vibrionales</taxon>
        <taxon>Vibrionaceae</taxon>
        <taxon>Vibrio</taxon>
    </lineage>
</organism>
<reference evidence="1 2" key="1">
    <citation type="submission" date="2015-01" db="EMBL/GenBank/DDBJ databases">
        <title>Vibrio sp. C94 JCM 19241 whole genome shotgun sequence.</title>
        <authorList>
            <person name="Sawabe T."/>
            <person name="Meirelles P."/>
            <person name="Feng G."/>
            <person name="Sayaka M."/>
            <person name="Hattori M."/>
            <person name="Ohkuma M."/>
        </authorList>
    </citation>
    <scope>NUCLEOTIDE SEQUENCE [LARGE SCALE GENOMIC DNA]</scope>
    <source>
        <strain evidence="2">JCM 19241</strain>
    </source>
</reference>
<name>A0A0B8QTR2_9VIBR</name>
<proteinExistence type="predicted"/>
<evidence type="ECO:0000313" key="2">
    <source>
        <dbReference type="Proteomes" id="UP000031666"/>
    </source>
</evidence>
<gene>
    <name evidence="1" type="ORF">JCM19241_4692</name>
</gene>
<accession>A0A0B8QTR2</accession>
<protein>
    <submittedName>
        <fullName evidence="1">TRAP transporter solute receptor</fullName>
    </submittedName>
</protein>
<dbReference type="EMBL" id="BBSC01000009">
    <property type="protein sequence ID" value="GAM77569.1"/>
    <property type="molecule type" value="Genomic_DNA"/>
</dbReference>
<dbReference type="STRING" id="1481914.JCM19241_4692"/>
<evidence type="ECO:0000313" key="1">
    <source>
        <dbReference type="EMBL" id="GAM77569.1"/>
    </source>
</evidence>
<reference evidence="1 2" key="2">
    <citation type="submission" date="2015-01" db="EMBL/GenBank/DDBJ databases">
        <authorList>
            <consortium name="NBRP consortium"/>
            <person name="Sawabe T."/>
            <person name="Meirelles P."/>
            <person name="Feng G."/>
            <person name="Sayaka M."/>
            <person name="Hattori M."/>
            <person name="Ohkuma M."/>
        </authorList>
    </citation>
    <scope>NUCLEOTIDE SEQUENCE [LARGE SCALE GENOMIC DNA]</scope>
    <source>
        <strain evidence="2">JCM 19241</strain>
    </source>
</reference>
<dbReference type="Gene3D" id="3.40.190.10">
    <property type="entry name" value="Periplasmic binding protein-like II"/>
    <property type="match status" value="1"/>
</dbReference>
<sequence length="50" mass="5937">MGQHDDMMRIHKSAKTTIPENYIHNTTIKWHPGAVKWFEENGYKIPENLK</sequence>
<keyword evidence="1" id="KW-0675">Receptor</keyword>
<comment type="caution">
    <text evidence="1">The sequence shown here is derived from an EMBL/GenBank/DDBJ whole genome shotgun (WGS) entry which is preliminary data.</text>
</comment>
<dbReference type="Proteomes" id="UP000031666">
    <property type="component" value="Unassembled WGS sequence"/>
</dbReference>